<name>A0A8S5LBA5_9CAUD</name>
<dbReference type="Gene3D" id="1.10.10.60">
    <property type="entry name" value="Homeodomain-like"/>
    <property type="match status" value="1"/>
</dbReference>
<organism evidence="1">
    <name type="scientific">Siphoviridae sp. ctXOZ1</name>
    <dbReference type="NCBI Taxonomy" id="2823585"/>
    <lineage>
        <taxon>Viruses</taxon>
        <taxon>Duplodnaviria</taxon>
        <taxon>Heunggongvirae</taxon>
        <taxon>Uroviricota</taxon>
        <taxon>Caudoviricetes</taxon>
    </lineage>
</organism>
<protein>
    <submittedName>
        <fullName evidence="1">Uncharacterized protein</fullName>
    </submittedName>
</protein>
<sequence length="97" mass="10799">MSGGPVTLSDPALSARELAIKRTLQHFGVYPHEPLLKELQKVTETGPARGNRRKLNEHQVAEIRMKAGLGASFRELADMFRVHPSTIGRIVKGVYHQ</sequence>
<dbReference type="EMBL" id="BK014672">
    <property type="protein sequence ID" value="DAD67217.1"/>
    <property type="molecule type" value="Genomic_DNA"/>
</dbReference>
<accession>A0A8S5LBA5</accession>
<proteinExistence type="predicted"/>
<evidence type="ECO:0000313" key="1">
    <source>
        <dbReference type="EMBL" id="DAD67217.1"/>
    </source>
</evidence>
<reference evidence="1" key="1">
    <citation type="journal article" date="2021" name="Proc. Natl. Acad. Sci. U.S.A.">
        <title>A Catalog of Tens of Thousands of Viruses from Human Metagenomes Reveals Hidden Associations with Chronic Diseases.</title>
        <authorList>
            <person name="Tisza M.J."/>
            <person name="Buck C.B."/>
        </authorList>
    </citation>
    <scope>NUCLEOTIDE SEQUENCE</scope>
    <source>
        <strain evidence="1">CtXOZ1</strain>
    </source>
</reference>